<feature type="compositionally biased region" description="Basic and acidic residues" evidence="11">
    <location>
        <begin position="19"/>
        <end position="28"/>
    </location>
</feature>
<comment type="similarity">
    <text evidence="3">Belongs to the TMEM237 family.</text>
</comment>
<feature type="compositionally biased region" description="Basic and acidic residues" evidence="11">
    <location>
        <begin position="35"/>
        <end position="48"/>
    </location>
</feature>
<comment type="caution">
    <text evidence="13">The sequence shown here is derived from an EMBL/GenBank/DDBJ whole genome shotgun (WGS) entry which is preliminary data.</text>
</comment>
<comment type="subcellular location">
    <subcellularLocation>
        <location evidence="1">Cell projection</location>
        <location evidence="1">Cilium</location>
    </subcellularLocation>
    <subcellularLocation>
        <location evidence="2">Membrane</location>
        <topology evidence="2">Multi-pass membrane protein</topology>
    </subcellularLocation>
</comment>
<dbReference type="Pfam" id="PF15383">
    <property type="entry name" value="TMEM237"/>
    <property type="match status" value="1"/>
</dbReference>
<gene>
    <name evidence="13" type="ORF">KUF71_014481</name>
</gene>
<dbReference type="PANTHER" id="PTHR28388:SF1">
    <property type="entry name" value="TRANSMEMBRANE PROTEIN 237"/>
    <property type="match status" value="1"/>
</dbReference>
<keyword evidence="8 12" id="KW-0472">Membrane</keyword>
<reference evidence="13" key="1">
    <citation type="submission" date="2021-07" db="EMBL/GenBank/DDBJ databases">
        <authorList>
            <person name="Catto M.A."/>
            <person name="Jacobson A."/>
            <person name="Kennedy G."/>
            <person name="Labadie P."/>
            <person name="Hunt B.G."/>
            <person name="Srinivasan R."/>
        </authorList>
    </citation>
    <scope>NUCLEOTIDE SEQUENCE</scope>
    <source>
        <strain evidence="13">PL_HMW_Pooled</strain>
        <tissue evidence="13">Head</tissue>
    </source>
</reference>
<sequence>MDAEDSASDRPHSSRRSRRESPSPKHEAAPGGGGQRERERERERERTSSRRSRSKRSLRSSTEERKKHTTTSRSREKQQPEDSDEPKSTHGTSAPGKSESSRYHKKRSRHRSKTVDDFLETPVTRVLREMPDDILDTPAPNTYGSQYAYYVDGDTEQYGIQKGRDCVYVEHYDGFSSVPRCAALAENGGHSDTRWFDLSTATALDVAIAVQKLWLPLADFCHGLLAGLAMMQAIVVDRLLGSSPEEAINFVLFYCHFSLIFTTTFFLLTSLCLVSIFDRLDLARGDWPYLVDLLSVRPQIPWLLIPIYAGGLILALAAAKGDDFLHLSQYNISNDTVLKETDVDLLHSWHVLNSLRCACVVVGWLLISVSHPPDLLLNLLVEMLPHQNTDGKAKTKGNQSNSH</sequence>
<dbReference type="GO" id="GO:0060271">
    <property type="term" value="P:cilium assembly"/>
    <property type="evidence" value="ECO:0007669"/>
    <property type="project" value="TreeGrafter"/>
</dbReference>
<evidence type="ECO:0000256" key="2">
    <source>
        <dbReference type="ARBA" id="ARBA00004141"/>
    </source>
</evidence>
<dbReference type="AlphaFoldDB" id="A0AAE1HRS1"/>
<evidence type="ECO:0000256" key="10">
    <source>
        <dbReference type="ARBA" id="ARBA00025631"/>
    </source>
</evidence>
<dbReference type="EMBL" id="JAHWGI010001243">
    <property type="protein sequence ID" value="KAK3926232.1"/>
    <property type="molecule type" value="Genomic_DNA"/>
</dbReference>
<feature type="compositionally biased region" description="Basic residues" evidence="11">
    <location>
        <begin position="103"/>
        <end position="112"/>
    </location>
</feature>
<keyword evidence="5" id="KW-0970">Cilium biogenesis/degradation</keyword>
<evidence type="ECO:0000256" key="5">
    <source>
        <dbReference type="ARBA" id="ARBA00022794"/>
    </source>
</evidence>
<keyword evidence="14" id="KW-1185">Reference proteome</keyword>
<keyword evidence="4 12" id="KW-0812">Transmembrane</keyword>
<dbReference type="PANTHER" id="PTHR28388">
    <property type="entry name" value="TRANSMEMBRANE PROTEIN 237"/>
    <property type="match status" value="1"/>
</dbReference>
<keyword evidence="9" id="KW-0966">Cell projection</keyword>
<evidence type="ECO:0000256" key="12">
    <source>
        <dbReference type="SAM" id="Phobius"/>
    </source>
</evidence>
<dbReference type="GO" id="GO:0016020">
    <property type="term" value="C:membrane"/>
    <property type="evidence" value="ECO:0007669"/>
    <property type="project" value="UniProtKB-SubCell"/>
</dbReference>
<dbReference type="GO" id="GO:0035869">
    <property type="term" value="C:ciliary transition zone"/>
    <property type="evidence" value="ECO:0007669"/>
    <property type="project" value="TreeGrafter"/>
</dbReference>
<evidence type="ECO:0000313" key="14">
    <source>
        <dbReference type="Proteomes" id="UP001219518"/>
    </source>
</evidence>
<feature type="transmembrane region" description="Helical" evidence="12">
    <location>
        <begin position="213"/>
        <end position="236"/>
    </location>
</feature>
<feature type="region of interest" description="Disordered" evidence="11">
    <location>
        <begin position="1"/>
        <end position="115"/>
    </location>
</feature>
<name>A0AAE1HRS1_9NEOP</name>
<keyword evidence="7" id="KW-0969">Cilium</keyword>
<organism evidence="13 14">
    <name type="scientific">Frankliniella fusca</name>
    <dbReference type="NCBI Taxonomy" id="407009"/>
    <lineage>
        <taxon>Eukaryota</taxon>
        <taxon>Metazoa</taxon>
        <taxon>Ecdysozoa</taxon>
        <taxon>Arthropoda</taxon>
        <taxon>Hexapoda</taxon>
        <taxon>Insecta</taxon>
        <taxon>Pterygota</taxon>
        <taxon>Neoptera</taxon>
        <taxon>Paraneoptera</taxon>
        <taxon>Thysanoptera</taxon>
        <taxon>Terebrantia</taxon>
        <taxon>Thripoidea</taxon>
        <taxon>Thripidae</taxon>
        <taxon>Frankliniella</taxon>
    </lineage>
</organism>
<dbReference type="Proteomes" id="UP001219518">
    <property type="component" value="Unassembled WGS sequence"/>
</dbReference>
<comment type="function">
    <text evidence="10">Component of the transition zone in primary cilia. Required for ciliogenesis.</text>
</comment>
<protein>
    <submittedName>
        <fullName evidence="13">Transmembrane protein 237</fullName>
    </submittedName>
</protein>
<evidence type="ECO:0000256" key="3">
    <source>
        <dbReference type="ARBA" id="ARBA00008783"/>
    </source>
</evidence>
<evidence type="ECO:0000313" key="13">
    <source>
        <dbReference type="EMBL" id="KAK3926232.1"/>
    </source>
</evidence>
<dbReference type="InterPro" id="IPR029409">
    <property type="entry name" value="TMEM237"/>
</dbReference>
<evidence type="ECO:0000256" key="7">
    <source>
        <dbReference type="ARBA" id="ARBA00023069"/>
    </source>
</evidence>
<feature type="compositionally biased region" description="Basic residues" evidence="11">
    <location>
        <begin position="49"/>
        <end position="58"/>
    </location>
</feature>
<feature type="transmembrane region" description="Helical" evidence="12">
    <location>
        <begin position="248"/>
        <end position="277"/>
    </location>
</feature>
<keyword evidence="6 12" id="KW-1133">Transmembrane helix</keyword>
<feature type="compositionally biased region" description="Basic and acidic residues" evidence="11">
    <location>
        <begin position="73"/>
        <end position="88"/>
    </location>
</feature>
<accession>A0AAE1HRS1</accession>
<reference evidence="13" key="2">
    <citation type="journal article" date="2023" name="BMC Genomics">
        <title>Pest status, molecular evolution, and epigenetic factors derived from the genome assembly of Frankliniella fusca, a thysanopteran phytovirus vector.</title>
        <authorList>
            <person name="Catto M.A."/>
            <person name="Labadie P.E."/>
            <person name="Jacobson A.L."/>
            <person name="Kennedy G.G."/>
            <person name="Srinivasan R."/>
            <person name="Hunt B.G."/>
        </authorList>
    </citation>
    <scope>NUCLEOTIDE SEQUENCE</scope>
    <source>
        <strain evidence="13">PL_HMW_Pooled</strain>
    </source>
</reference>
<evidence type="ECO:0000256" key="4">
    <source>
        <dbReference type="ARBA" id="ARBA00022692"/>
    </source>
</evidence>
<evidence type="ECO:0000256" key="11">
    <source>
        <dbReference type="SAM" id="MobiDB-lite"/>
    </source>
</evidence>
<feature type="transmembrane region" description="Helical" evidence="12">
    <location>
        <begin position="300"/>
        <end position="319"/>
    </location>
</feature>
<proteinExistence type="inferred from homology"/>
<evidence type="ECO:0000256" key="6">
    <source>
        <dbReference type="ARBA" id="ARBA00022989"/>
    </source>
</evidence>
<evidence type="ECO:0000256" key="1">
    <source>
        <dbReference type="ARBA" id="ARBA00004138"/>
    </source>
</evidence>
<evidence type="ECO:0000256" key="9">
    <source>
        <dbReference type="ARBA" id="ARBA00023273"/>
    </source>
</evidence>
<evidence type="ECO:0000256" key="8">
    <source>
        <dbReference type="ARBA" id="ARBA00023136"/>
    </source>
</evidence>